<keyword evidence="6" id="KW-1185">Reference proteome</keyword>
<feature type="coiled-coil region" evidence="1">
    <location>
        <begin position="69"/>
        <end position="96"/>
    </location>
</feature>
<name>A0A562NPC0_9RHOB</name>
<feature type="transmembrane region" description="Helical" evidence="3">
    <location>
        <begin position="6"/>
        <end position="24"/>
    </location>
</feature>
<evidence type="ECO:0000313" key="5">
    <source>
        <dbReference type="EMBL" id="TWI33871.1"/>
    </source>
</evidence>
<reference evidence="5 6" key="1">
    <citation type="journal article" date="2015" name="Stand. Genomic Sci.">
        <title>Genomic Encyclopedia of Bacterial and Archaeal Type Strains, Phase III: the genomes of soil and plant-associated and newly described type strains.</title>
        <authorList>
            <person name="Whitman W.B."/>
            <person name="Woyke T."/>
            <person name="Klenk H.P."/>
            <person name="Zhou Y."/>
            <person name="Lilburn T.G."/>
            <person name="Beck B.J."/>
            <person name="De Vos P."/>
            <person name="Vandamme P."/>
            <person name="Eisen J.A."/>
            <person name="Garrity G."/>
            <person name="Hugenholtz P."/>
            <person name="Kyrpides N.C."/>
        </authorList>
    </citation>
    <scope>NUCLEOTIDE SEQUENCE [LARGE SCALE GENOMIC DNA]</scope>
    <source>
        <strain evidence="5 6">CGMCC 1.5364</strain>
    </source>
</reference>
<accession>A0A562NPC0</accession>
<keyword evidence="3" id="KW-0812">Transmembrane</keyword>
<keyword evidence="1" id="KW-0175">Coiled coil</keyword>
<evidence type="ECO:0000313" key="6">
    <source>
        <dbReference type="Proteomes" id="UP000316225"/>
    </source>
</evidence>
<keyword evidence="5" id="KW-0378">Hydrolase</keyword>
<feature type="region of interest" description="Disordered" evidence="2">
    <location>
        <begin position="38"/>
        <end position="68"/>
    </location>
</feature>
<dbReference type="InterPro" id="IPR028904">
    <property type="entry name" value="Tox-REase-5_dom"/>
</dbReference>
<feature type="domain" description="Tox-REase-5" evidence="4">
    <location>
        <begin position="150"/>
        <end position="242"/>
    </location>
</feature>
<dbReference type="GO" id="GO:0004519">
    <property type="term" value="F:endonuclease activity"/>
    <property type="evidence" value="ECO:0007669"/>
    <property type="project" value="UniProtKB-KW"/>
</dbReference>
<dbReference type="EMBL" id="VLKU01000006">
    <property type="protein sequence ID" value="TWI33871.1"/>
    <property type="molecule type" value="Genomic_DNA"/>
</dbReference>
<feature type="compositionally biased region" description="Basic and acidic residues" evidence="2">
    <location>
        <begin position="38"/>
        <end position="62"/>
    </location>
</feature>
<keyword evidence="5" id="KW-0255">Endonuclease</keyword>
<organism evidence="5 6">
    <name type="scientific">Paracoccus sulfuroxidans</name>
    <dbReference type="NCBI Taxonomy" id="384678"/>
    <lineage>
        <taxon>Bacteria</taxon>
        <taxon>Pseudomonadati</taxon>
        <taxon>Pseudomonadota</taxon>
        <taxon>Alphaproteobacteria</taxon>
        <taxon>Rhodobacterales</taxon>
        <taxon>Paracoccaceae</taxon>
        <taxon>Paracoccus</taxon>
    </lineage>
</organism>
<dbReference type="Pfam" id="PF15648">
    <property type="entry name" value="Tox-REase-5"/>
    <property type="match status" value="1"/>
</dbReference>
<protein>
    <submittedName>
        <fullName evidence="5">Restriction endonuclease fold toxin 5 of polymorphic toxin system</fullName>
    </submittedName>
</protein>
<dbReference type="RefSeq" id="WP_158637512.1">
    <property type="nucleotide sequence ID" value="NZ_VLKU01000006.1"/>
</dbReference>
<keyword evidence="5" id="KW-0540">Nuclease</keyword>
<comment type="caution">
    <text evidence="5">The sequence shown here is derived from an EMBL/GenBank/DDBJ whole genome shotgun (WGS) entry which is preliminary data.</text>
</comment>
<dbReference type="Proteomes" id="UP000316225">
    <property type="component" value="Unassembled WGS sequence"/>
</dbReference>
<evidence type="ECO:0000259" key="4">
    <source>
        <dbReference type="Pfam" id="PF15648"/>
    </source>
</evidence>
<evidence type="ECO:0000256" key="1">
    <source>
        <dbReference type="SAM" id="Coils"/>
    </source>
</evidence>
<keyword evidence="3" id="KW-1133">Transmembrane helix</keyword>
<keyword evidence="3" id="KW-0472">Membrane</keyword>
<proteinExistence type="predicted"/>
<dbReference type="AlphaFoldDB" id="A0A562NPC0"/>
<evidence type="ECO:0000256" key="3">
    <source>
        <dbReference type="SAM" id="Phobius"/>
    </source>
</evidence>
<evidence type="ECO:0000256" key="2">
    <source>
        <dbReference type="SAM" id="MobiDB-lite"/>
    </source>
</evidence>
<dbReference type="OrthoDB" id="8723461at2"/>
<sequence>MVVAIPLIYWGLGILLAGGATISYKKYSDAEDEQRRGRIDLPDFLKGRKADPEPEPEPELKPNNKRPGNAELRMALEALVQTEKKIRDECDDSEEQECPFCKPAVEGSRIQHSFQAGTVRKPTPKARGSLYQHYILPWFGFEADETDGMLRVKIEEWVWRRPPEASWDGMDHAQCLLYEVKLGYRDFIDESLVGTGDAYAYPNPAKPFLGSLERKILAQTQEQYSVVSPEMPKVRLLWVFSDHEVMWQFAFMCRDKGMVEIEYKHAPYHLAPDGTLFVGELYRSGEQDYGYWEDG</sequence>
<gene>
    <name evidence="5" type="ORF">IQ24_02238</name>
</gene>